<dbReference type="InterPro" id="IPR012340">
    <property type="entry name" value="NA-bd_OB-fold"/>
</dbReference>
<dbReference type="SUPFAM" id="SSF50249">
    <property type="entry name" value="Nucleic acid-binding proteins"/>
    <property type="match status" value="1"/>
</dbReference>
<proteinExistence type="predicted"/>
<dbReference type="AlphaFoldDB" id="A0A3S3RM00"/>
<evidence type="ECO:0008006" key="5">
    <source>
        <dbReference type="Google" id="ProtNLM"/>
    </source>
</evidence>
<dbReference type="PANTHER" id="PTHR34075">
    <property type="entry name" value="BLR3430 PROTEIN"/>
    <property type="match status" value="1"/>
</dbReference>
<evidence type="ECO:0000259" key="2">
    <source>
        <dbReference type="Pfam" id="PF12172"/>
    </source>
</evidence>
<dbReference type="Pfam" id="PF12172">
    <property type="entry name" value="zf-ChsH2"/>
    <property type="match status" value="1"/>
</dbReference>
<name>A0A3S3RM00_METS7</name>
<dbReference type="Gene3D" id="6.10.30.10">
    <property type="match status" value="1"/>
</dbReference>
<evidence type="ECO:0000313" key="3">
    <source>
        <dbReference type="EMBL" id="RWX72739.1"/>
    </source>
</evidence>
<feature type="domain" description="ChsH2 rubredoxin-like zinc ribbon" evidence="2">
    <location>
        <begin position="9"/>
        <end position="44"/>
    </location>
</feature>
<dbReference type="InterPro" id="IPR052513">
    <property type="entry name" value="Thioester_dehydratase-like"/>
</dbReference>
<dbReference type="InterPro" id="IPR022002">
    <property type="entry name" value="ChsH2_Znr"/>
</dbReference>
<feature type="domain" description="ChsH2 C-terminal OB-fold" evidence="1">
    <location>
        <begin position="47"/>
        <end position="109"/>
    </location>
</feature>
<dbReference type="Proteomes" id="UP000288215">
    <property type="component" value="Unassembled WGS sequence"/>
</dbReference>
<protein>
    <recommendedName>
        <fullName evidence="5">Zn-ribbon domain-containing OB-fold protein</fullName>
    </recommendedName>
</protein>
<dbReference type="InterPro" id="IPR002878">
    <property type="entry name" value="ChsH2_C"/>
</dbReference>
<dbReference type="Pfam" id="PF01796">
    <property type="entry name" value="OB_ChsH2_C"/>
    <property type="match status" value="1"/>
</dbReference>
<sequence>MSVPRYWREIPRRTRLETVKCSECGTVAYPPRARCGKCGSSNFENYRLPEKGRLVTFTIVRNPPKGFEKMPPYIIGVVRLEDGTIITSQLTDVEPEDVSVGMEVEAAFRKVVEDGDSGIIQYAIKFRPVVK</sequence>
<dbReference type="PANTHER" id="PTHR34075:SF5">
    <property type="entry name" value="BLR3430 PROTEIN"/>
    <property type="match status" value="1"/>
</dbReference>
<evidence type="ECO:0000313" key="4">
    <source>
        <dbReference type="Proteomes" id="UP000288215"/>
    </source>
</evidence>
<dbReference type="EMBL" id="RXGA01000004">
    <property type="protein sequence ID" value="RWX72739.1"/>
    <property type="molecule type" value="Genomic_DNA"/>
</dbReference>
<organism evidence="3 4">
    <name type="scientific">Methanosuratincola subterraneus</name>
    <dbReference type="NCBI Taxonomy" id="2593994"/>
    <lineage>
        <taxon>Archaea</taxon>
        <taxon>Thermoproteota</taxon>
        <taxon>Methanosuratincolia</taxon>
        <taxon>Candidatus Methanomethylicales</taxon>
        <taxon>Candidatus Methanomethylicaceae</taxon>
        <taxon>Candidatus Methanosuratincola (ex Vanwonterghem et al. 2016)</taxon>
    </lineage>
</organism>
<reference evidence="3 4" key="1">
    <citation type="submission" date="2018-12" db="EMBL/GenBank/DDBJ databases">
        <title>The complete genome of the methanogenic archaea of the candidate phylum Verstraetearchaeota, obtained from the metagenome of underground thermal water.</title>
        <authorList>
            <person name="Kadnikov V.V."/>
            <person name="Mardanov A.V."/>
            <person name="Beletsky A.V."/>
            <person name="Karnachuk O.V."/>
            <person name="Ravin N.V."/>
        </authorList>
    </citation>
    <scope>NUCLEOTIDE SEQUENCE [LARGE SCALE GENOMIC DNA]</scope>
    <source>
        <strain evidence="3">Ch88</strain>
    </source>
</reference>
<accession>A0A3S3RM00</accession>
<comment type="caution">
    <text evidence="3">The sequence shown here is derived from an EMBL/GenBank/DDBJ whole genome shotgun (WGS) entry which is preliminary data.</text>
</comment>
<gene>
    <name evidence="3" type="ORF">Metus_1598</name>
</gene>
<evidence type="ECO:0000259" key="1">
    <source>
        <dbReference type="Pfam" id="PF01796"/>
    </source>
</evidence>